<evidence type="ECO:0000256" key="1">
    <source>
        <dbReference type="SAM" id="MobiDB-lite"/>
    </source>
</evidence>
<reference evidence="2" key="1">
    <citation type="journal article" date="2012" name="Nat. Biotechnol.">
        <title>Draft genome sequence of pigeonpea (Cajanus cajan), an orphan legume crop of resource-poor farmers.</title>
        <authorList>
            <person name="Varshney R.K."/>
            <person name="Chen W."/>
            <person name="Li Y."/>
            <person name="Bharti A.K."/>
            <person name="Saxena R.K."/>
            <person name="Schlueter J.A."/>
            <person name="Donoghue M.T."/>
            <person name="Azam S."/>
            <person name="Fan G."/>
            <person name="Whaley A.M."/>
            <person name="Farmer A.D."/>
            <person name="Sheridan J."/>
            <person name="Iwata A."/>
            <person name="Tuteja R."/>
            <person name="Penmetsa R.V."/>
            <person name="Wu W."/>
            <person name="Upadhyaya H.D."/>
            <person name="Yang S.P."/>
            <person name="Shah T."/>
            <person name="Saxena K.B."/>
            <person name="Michael T."/>
            <person name="McCombie W.R."/>
            <person name="Yang B."/>
            <person name="Zhang G."/>
            <person name="Yang H."/>
            <person name="Wang J."/>
            <person name="Spillane C."/>
            <person name="Cook D.R."/>
            <person name="May G.D."/>
            <person name="Xu X."/>
            <person name="Jackson S.A."/>
        </authorList>
    </citation>
    <scope>NUCLEOTIDE SEQUENCE [LARGE SCALE GENOMIC DNA]</scope>
</reference>
<dbReference type="OMA" id="KSHWRPA"/>
<gene>
    <name evidence="2" type="ORF">KK1_034412</name>
</gene>
<dbReference type="EMBL" id="KQ483640">
    <property type="protein sequence ID" value="KYP44097.1"/>
    <property type="molecule type" value="Genomic_DNA"/>
</dbReference>
<protein>
    <submittedName>
        <fullName evidence="2">Uncharacterized protein</fullName>
    </submittedName>
</protein>
<accession>A0A151RNF8</accession>
<dbReference type="AlphaFoldDB" id="A0A151RNF8"/>
<proteinExistence type="predicted"/>
<organism evidence="2 3">
    <name type="scientific">Cajanus cajan</name>
    <name type="common">Pigeon pea</name>
    <name type="synonym">Cajanus indicus</name>
    <dbReference type="NCBI Taxonomy" id="3821"/>
    <lineage>
        <taxon>Eukaryota</taxon>
        <taxon>Viridiplantae</taxon>
        <taxon>Streptophyta</taxon>
        <taxon>Embryophyta</taxon>
        <taxon>Tracheophyta</taxon>
        <taxon>Spermatophyta</taxon>
        <taxon>Magnoliopsida</taxon>
        <taxon>eudicotyledons</taxon>
        <taxon>Gunneridae</taxon>
        <taxon>Pentapetalae</taxon>
        <taxon>rosids</taxon>
        <taxon>fabids</taxon>
        <taxon>Fabales</taxon>
        <taxon>Fabaceae</taxon>
        <taxon>Papilionoideae</taxon>
        <taxon>50 kb inversion clade</taxon>
        <taxon>NPAAA clade</taxon>
        <taxon>indigoferoid/millettioid clade</taxon>
        <taxon>Phaseoleae</taxon>
        <taxon>Cajanus</taxon>
    </lineage>
</organism>
<dbReference type="Gramene" id="C.cajan_33201.t">
    <property type="protein sequence ID" value="C.cajan_33201.t.cds1"/>
    <property type="gene ID" value="C.cajan_33201"/>
</dbReference>
<feature type="compositionally biased region" description="Low complexity" evidence="1">
    <location>
        <begin position="65"/>
        <end position="76"/>
    </location>
</feature>
<keyword evidence="3" id="KW-1185">Reference proteome</keyword>
<evidence type="ECO:0000313" key="2">
    <source>
        <dbReference type="EMBL" id="KYP44097.1"/>
    </source>
</evidence>
<evidence type="ECO:0000313" key="3">
    <source>
        <dbReference type="Proteomes" id="UP000075243"/>
    </source>
</evidence>
<name>A0A151RNF8_CAJCA</name>
<sequence>MRFFVSCFGVADPTATSKPLVPPPSRTLRRSKSHWRPALGSISEDTAPPHRDRAAPASAGDAKRSSNTAAAAAADTAKARRLYSDDCDYG</sequence>
<dbReference type="Proteomes" id="UP000075243">
    <property type="component" value="Unassembled WGS sequence"/>
</dbReference>
<feature type="region of interest" description="Disordered" evidence="1">
    <location>
        <begin position="13"/>
        <end position="90"/>
    </location>
</feature>